<name>A0A0G1RKF3_9BACT</name>
<dbReference type="PRINTS" id="PR00726">
    <property type="entry name" value="LEXASERPTASE"/>
</dbReference>
<dbReference type="EMBL" id="LCNO01000009">
    <property type="protein sequence ID" value="KKU57789.1"/>
    <property type="molecule type" value="Genomic_DNA"/>
</dbReference>
<keyword evidence="6 12" id="KW-0068">Autocatalytic cleavage</keyword>
<keyword evidence="7 12" id="KW-0805">Transcription regulation</keyword>
<dbReference type="InterPro" id="IPR036388">
    <property type="entry name" value="WH-like_DNA-bd_sf"/>
</dbReference>
<dbReference type="GO" id="GO:0009432">
    <property type="term" value="P:SOS response"/>
    <property type="evidence" value="ECO:0007669"/>
    <property type="project" value="UniProtKB-UniRule"/>
</dbReference>
<dbReference type="NCBIfam" id="TIGR00498">
    <property type="entry name" value="lexA"/>
    <property type="match status" value="1"/>
</dbReference>
<evidence type="ECO:0000256" key="13">
    <source>
        <dbReference type="RuleBase" id="RU003991"/>
    </source>
</evidence>
<organism evidence="16 17">
    <name type="scientific">Candidatus Amesbacteria bacterium GW2011_GWA2_47_11b</name>
    <dbReference type="NCBI Taxonomy" id="1618358"/>
    <lineage>
        <taxon>Bacteria</taxon>
        <taxon>Candidatus Amesiibacteriota</taxon>
    </lineage>
</organism>
<dbReference type="InterPro" id="IPR006199">
    <property type="entry name" value="LexA_DNA-bd_dom"/>
</dbReference>
<dbReference type="InterPro" id="IPR039418">
    <property type="entry name" value="LexA-like"/>
</dbReference>
<dbReference type="Gene3D" id="2.10.109.10">
    <property type="entry name" value="Umud Fragment, subunit A"/>
    <property type="match status" value="1"/>
</dbReference>
<accession>A0A0G1RKF3</accession>
<comment type="subunit">
    <text evidence="12">Homodimer.</text>
</comment>
<evidence type="ECO:0000256" key="6">
    <source>
        <dbReference type="ARBA" id="ARBA00022813"/>
    </source>
</evidence>
<dbReference type="SUPFAM" id="SSF51306">
    <property type="entry name" value="LexA/Signal peptidase"/>
    <property type="match status" value="1"/>
</dbReference>
<dbReference type="InterPro" id="IPR011991">
    <property type="entry name" value="ArsR-like_HTH"/>
</dbReference>
<dbReference type="GO" id="GO:0006260">
    <property type="term" value="P:DNA replication"/>
    <property type="evidence" value="ECO:0007669"/>
    <property type="project" value="UniProtKB-UniRule"/>
</dbReference>
<dbReference type="InterPro" id="IPR036390">
    <property type="entry name" value="WH_DNA-bd_sf"/>
</dbReference>
<dbReference type="Pfam" id="PF00717">
    <property type="entry name" value="Peptidase_S24"/>
    <property type="match status" value="1"/>
</dbReference>
<evidence type="ECO:0000313" key="16">
    <source>
        <dbReference type="EMBL" id="KKU57789.1"/>
    </source>
</evidence>
<feature type="domain" description="LexA repressor DNA-binding" evidence="15">
    <location>
        <begin position="5"/>
        <end position="65"/>
    </location>
</feature>
<sequence>MPVTLYKRQRQILDFISQYIQRNGYSPTLAEIAQALGVSSLATVHEHLETMEKKGVIKRREGTVRSIEITEKDMAQRSQTPASVELPVLGFIAAGAPIEPYTDPSAVLGIPPTMVSPKKRAFVLQVKGDSMIEAGILDRDFVVIEQTEEAKDGEVVVALLDNGFATLKRYFKESTRIRLEPAHSSMSPRPMRGRNPQIQRSGELDLTYLSLVCQSHVQILLLRTLLEANNFLLSLLVIFASSHNPFIEFNPRFCLMMHFPSRNNVQGLHICSISCTRLMYGSISHVKKKFFCGL</sequence>
<keyword evidence="4 12" id="KW-0227">DNA damage</keyword>
<gene>
    <name evidence="12" type="primary">lexA</name>
    <name evidence="16" type="ORF">UX80_C0009G0004</name>
</gene>
<evidence type="ECO:0000256" key="9">
    <source>
        <dbReference type="ARBA" id="ARBA00023163"/>
    </source>
</evidence>
<evidence type="ECO:0000256" key="3">
    <source>
        <dbReference type="ARBA" id="ARBA00022705"/>
    </source>
</evidence>
<evidence type="ECO:0000256" key="7">
    <source>
        <dbReference type="ARBA" id="ARBA00023015"/>
    </source>
</evidence>
<dbReference type="InterPro" id="IPR015927">
    <property type="entry name" value="Peptidase_S24_S26A/B/C"/>
</dbReference>
<keyword evidence="8 12" id="KW-0238">DNA-binding</keyword>
<evidence type="ECO:0000313" key="17">
    <source>
        <dbReference type="Proteomes" id="UP000034307"/>
    </source>
</evidence>
<dbReference type="InterPro" id="IPR036286">
    <property type="entry name" value="LexA/Signal_pep-like_sf"/>
</dbReference>
<evidence type="ECO:0000256" key="2">
    <source>
        <dbReference type="ARBA" id="ARBA00022491"/>
    </source>
</evidence>
<dbReference type="InterPro" id="IPR050077">
    <property type="entry name" value="LexA_repressor"/>
</dbReference>
<dbReference type="HAMAP" id="MF_00015">
    <property type="entry name" value="LexA"/>
    <property type="match status" value="1"/>
</dbReference>
<proteinExistence type="inferred from homology"/>
<evidence type="ECO:0000256" key="8">
    <source>
        <dbReference type="ARBA" id="ARBA00023125"/>
    </source>
</evidence>
<dbReference type="CDD" id="cd06529">
    <property type="entry name" value="S24_LexA-like"/>
    <property type="match status" value="1"/>
</dbReference>
<keyword evidence="5 12" id="KW-0378">Hydrolase</keyword>
<comment type="caution">
    <text evidence="16">The sequence shown here is derived from an EMBL/GenBank/DDBJ whole genome shotgun (WGS) entry which is preliminary data.</text>
</comment>
<evidence type="ECO:0000256" key="11">
    <source>
        <dbReference type="ARBA" id="ARBA00023236"/>
    </source>
</evidence>
<dbReference type="CDD" id="cd00090">
    <property type="entry name" value="HTH_ARSR"/>
    <property type="match status" value="1"/>
</dbReference>
<evidence type="ECO:0000256" key="4">
    <source>
        <dbReference type="ARBA" id="ARBA00022763"/>
    </source>
</evidence>
<evidence type="ECO:0000259" key="14">
    <source>
        <dbReference type="Pfam" id="PF00717"/>
    </source>
</evidence>
<evidence type="ECO:0000256" key="10">
    <source>
        <dbReference type="ARBA" id="ARBA00023204"/>
    </source>
</evidence>
<dbReference type="AlphaFoldDB" id="A0A0G1RKF3"/>
<reference evidence="16 17" key="1">
    <citation type="journal article" date="2015" name="Nature">
        <title>rRNA introns, odd ribosomes, and small enigmatic genomes across a large radiation of phyla.</title>
        <authorList>
            <person name="Brown C.T."/>
            <person name="Hug L.A."/>
            <person name="Thomas B.C."/>
            <person name="Sharon I."/>
            <person name="Castelle C.J."/>
            <person name="Singh A."/>
            <person name="Wilkins M.J."/>
            <person name="Williams K.H."/>
            <person name="Banfield J.F."/>
        </authorList>
    </citation>
    <scope>NUCLEOTIDE SEQUENCE [LARGE SCALE GENOMIC DNA]</scope>
</reference>
<comment type="function">
    <text evidence="12">Represses a number of genes involved in the response to DNA damage (SOS response), including recA and lexA. In the presence of single-stranded DNA, RecA interacts with LexA causing an autocatalytic cleavage which disrupts the DNA-binding part of LexA, leading to derepression of the SOS regulon and eventually DNA repair.</text>
</comment>
<feature type="site" description="Cleavage; by autolysis" evidence="12">
    <location>
        <begin position="94"/>
        <end position="95"/>
    </location>
</feature>
<evidence type="ECO:0000259" key="15">
    <source>
        <dbReference type="Pfam" id="PF01726"/>
    </source>
</evidence>
<evidence type="ECO:0000256" key="1">
    <source>
        <dbReference type="ARBA" id="ARBA00007484"/>
    </source>
</evidence>
<dbReference type="PANTHER" id="PTHR33516">
    <property type="entry name" value="LEXA REPRESSOR"/>
    <property type="match status" value="1"/>
</dbReference>
<dbReference type="InterPro" id="IPR006200">
    <property type="entry name" value="LexA"/>
</dbReference>
<dbReference type="GO" id="GO:0004252">
    <property type="term" value="F:serine-type endopeptidase activity"/>
    <property type="evidence" value="ECO:0007669"/>
    <property type="project" value="UniProtKB-UniRule"/>
</dbReference>
<dbReference type="GO" id="GO:0006508">
    <property type="term" value="P:proteolysis"/>
    <property type="evidence" value="ECO:0007669"/>
    <property type="project" value="InterPro"/>
</dbReference>
<comment type="catalytic activity">
    <reaction evidence="12">
        <text>Hydrolysis of Ala-|-Gly bond in repressor LexA.</text>
        <dbReference type="EC" id="3.4.21.88"/>
    </reaction>
</comment>
<feature type="domain" description="Peptidase S24/S26A/S26B/S26C" evidence="14">
    <location>
        <begin position="87"/>
        <end position="193"/>
    </location>
</feature>
<dbReference type="PATRIC" id="fig|1618358.3.peg.519"/>
<keyword evidence="9 12" id="KW-0804">Transcription</keyword>
<dbReference type="EC" id="3.4.21.88" evidence="12"/>
<dbReference type="GO" id="GO:0006281">
    <property type="term" value="P:DNA repair"/>
    <property type="evidence" value="ECO:0007669"/>
    <property type="project" value="UniProtKB-UniRule"/>
</dbReference>
<dbReference type="Gene3D" id="1.10.10.10">
    <property type="entry name" value="Winged helix-like DNA-binding domain superfamily/Winged helix DNA-binding domain"/>
    <property type="match status" value="1"/>
</dbReference>
<dbReference type="Pfam" id="PF01726">
    <property type="entry name" value="LexA_DNA_bind"/>
    <property type="match status" value="1"/>
</dbReference>
<keyword evidence="11 12" id="KW-0742">SOS response</keyword>
<keyword evidence="2 12" id="KW-0678">Repressor</keyword>
<dbReference type="SUPFAM" id="SSF46785">
    <property type="entry name" value="Winged helix' DNA-binding domain"/>
    <property type="match status" value="1"/>
</dbReference>
<comment type="similarity">
    <text evidence="1 12 13">Belongs to the peptidase S24 family.</text>
</comment>
<feature type="active site" description="For autocatalytic cleavage activity" evidence="12">
    <location>
        <position position="168"/>
    </location>
</feature>
<dbReference type="InterPro" id="IPR006197">
    <property type="entry name" value="Peptidase_S24_LexA"/>
</dbReference>
<feature type="DNA-binding region" description="H-T-H motif" evidence="12">
    <location>
        <begin position="29"/>
        <end position="49"/>
    </location>
</feature>
<evidence type="ECO:0000256" key="5">
    <source>
        <dbReference type="ARBA" id="ARBA00022801"/>
    </source>
</evidence>
<protein>
    <recommendedName>
        <fullName evidence="12">LexA repressor</fullName>
        <ecNumber evidence="12">3.4.21.88</ecNumber>
    </recommendedName>
</protein>
<keyword evidence="3 12" id="KW-0235">DNA replication</keyword>
<dbReference type="Proteomes" id="UP000034307">
    <property type="component" value="Unassembled WGS sequence"/>
</dbReference>
<dbReference type="STRING" id="1618358.UX80_C0009G0004"/>
<evidence type="ECO:0000256" key="12">
    <source>
        <dbReference type="HAMAP-Rule" id="MF_00015"/>
    </source>
</evidence>
<dbReference type="GO" id="GO:0045892">
    <property type="term" value="P:negative regulation of DNA-templated transcription"/>
    <property type="evidence" value="ECO:0007669"/>
    <property type="project" value="UniProtKB-UniRule"/>
</dbReference>
<dbReference type="FunFam" id="1.10.10.10:FF:000009">
    <property type="entry name" value="LexA repressor"/>
    <property type="match status" value="1"/>
</dbReference>
<dbReference type="PANTHER" id="PTHR33516:SF2">
    <property type="entry name" value="LEXA REPRESSOR-RELATED"/>
    <property type="match status" value="1"/>
</dbReference>
<keyword evidence="10 12" id="KW-0234">DNA repair</keyword>
<dbReference type="GO" id="GO:0003677">
    <property type="term" value="F:DNA binding"/>
    <property type="evidence" value="ECO:0007669"/>
    <property type="project" value="UniProtKB-UniRule"/>
</dbReference>
<feature type="active site" description="For autocatalytic cleavage activity" evidence="12">
    <location>
        <position position="130"/>
    </location>
</feature>